<protein>
    <submittedName>
        <fullName evidence="1">Uncharacterized protein</fullName>
    </submittedName>
</protein>
<organism evidence="1 2">
    <name type="scientific">Heterodera trifolii</name>
    <dbReference type="NCBI Taxonomy" id="157864"/>
    <lineage>
        <taxon>Eukaryota</taxon>
        <taxon>Metazoa</taxon>
        <taxon>Ecdysozoa</taxon>
        <taxon>Nematoda</taxon>
        <taxon>Chromadorea</taxon>
        <taxon>Rhabditida</taxon>
        <taxon>Tylenchina</taxon>
        <taxon>Tylenchomorpha</taxon>
        <taxon>Tylenchoidea</taxon>
        <taxon>Heteroderidae</taxon>
        <taxon>Heteroderinae</taxon>
        <taxon>Heterodera</taxon>
    </lineage>
</organism>
<sequence length="123" mass="14565">MVKRTTFEWQEVKIMKPIWMRSHAELEQNDNSITKDFYMPLDYFLYFFPDSKMSPILYVPKTPTAGAFQIQNLALSSGTMKFSGEGKKIDCRETDKKKALDRTQWLKTWIVIKIAEEKHFFIT</sequence>
<evidence type="ECO:0000313" key="1">
    <source>
        <dbReference type="EMBL" id="KAL3069639.1"/>
    </source>
</evidence>
<evidence type="ECO:0000313" key="2">
    <source>
        <dbReference type="Proteomes" id="UP001620626"/>
    </source>
</evidence>
<accession>A0ABD2HQS8</accession>
<proteinExistence type="predicted"/>
<dbReference type="EMBL" id="JBICBT010001391">
    <property type="protein sequence ID" value="KAL3069639.1"/>
    <property type="molecule type" value="Genomic_DNA"/>
</dbReference>
<dbReference type="AlphaFoldDB" id="A0ABD2HQS8"/>
<gene>
    <name evidence="1" type="ORF">niasHT_036431</name>
</gene>
<name>A0ABD2HQS8_9BILA</name>
<keyword evidence="2" id="KW-1185">Reference proteome</keyword>
<reference evidence="1 2" key="1">
    <citation type="submission" date="2024-10" db="EMBL/GenBank/DDBJ databases">
        <authorList>
            <person name="Kim D."/>
        </authorList>
    </citation>
    <scope>NUCLEOTIDE SEQUENCE [LARGE SCALE GENOMIC DNA]</scope>
    <source>
        <strain evidence="1">BH-2024</strain>
    </source>
</reference>
<dbReference type="Proteomes" id="UP001620626">
    <property type="component" value="Unassembled WGS sequence"/>
</dbReference>
<comment type="caution">
    <text evidence="1">The sequence shown here is derived from an EMBL/GenBank/DDBJ whole genome shotgun (WGS) entry which is preliminary data.</text>
</comment>